<gene>
    <name evidence="3" type="ORF">C7954_1291</name>
</gene>
<feature type="transmembrane region" description="Helical" evidence="1">
    <location>
        <begin position="12"/>
        <end position="37"/>
    </location>
</feature>
<keyword evidence="1" id="KW-0472">Membrane</keyword>
<dbReference type="InterPro" id="IPR058279">
    <property type="entry name" value="DUF7973"/>
</dbReference>
<sequence>MGITLNMVLASFGGGLFGAAIGGNFAFIFTGLLVLVGEALAMSGSAGDITNVVAFGMMFGPHIAFAGGAAATAYAAKKERLEDGKNVGKPLIGISKNWDILFIGGLFGVFGMTVNQLLGSIGAPTDTVALTVFISAIVHRIMFGETGIFGTYNSDKGSSFWNPSAENAWLPSQTNFSQLLMIGLGVGLIGGYIGLKTTVFIPFGIAAVSLIVLQTMGEGPVTHHIAFPAAVAAVATGNIIWGGIFGILGAFLGEFYARLCYVWGDTHIDPPAAAIATTVTAAIFFLGFSF</sequence>
<keyword evidence="1" id="KW-0812">Transmembrane</keyword>
<feature type="domain" description="DUF7973" evidence="2">
    <location>
        <begin position="4"/>
        <end position="151"/>
    </location>
</feature>
<organism evidence="3 4">
    <name type="scientific">Halanaerobium congolense</name>
    <dbReference type="NCBI Taxonomy" id="54121"/>
    <lineage>
        <taxon>Bacteria</taxon>
        <taxon>Bacillati</taxon>
        <taxon>Bacillota</taxon>
        <taxon>Clostridia</taxon>
        <taxon>Halanaerobiales</taxon>
        <taxon>Halanaerobiaceae</taxon>
        <taxon>Halanaerobium</taxon>
    </lineage>
</organism>
<comment type="caution">
    <text evidence="3">The sequence shown here is derived from an EMBL/GenBank/DDBJ whole genome shotgun (WGS) entry which is preliminary data.</text>
</comment>
<feature type="transmembrane region" description="Helical" evidence="1">
    <location>
        <begin position="272"/>
        <end position="289"/>
    </location>
</feature>
<evidence type="ECO:0000313" key="3">
    <source>
        <dbReference type="EMBL" id="TDX40305.1"/>
    </source>
</evidence>
<dbReference type="RefSeq" id="WP_134059911.1">
    <property type="nucleotide sequence ID" value="NZ_SOEF01000029.1"/>
</dbReference>
<dbReference type="AlphaFoldDB" id="A0A4R8GFW4"/>
<evidence type="ECO:0000256" key="1">
    <source>
        <dbReference type="SAM" id="Phobius"/>
    </source>
</evidence>
<evidence type="ECO:0000313" key="4">
    <source>
        <dbReference type="Proteomes" id="UP000295472"/>
    </source>
</evidence>
<proteinExistence type="predicted"/>
<reference evidence="3 4" key="1">
    <citation type="submission" date="2019-03" db="EMBL/GenBank/DDBJ databases">
        <title>Subsurface microbial communities from deep shales in Ohio and West Virginia, USA.</title>
        <authorList>
            <person name="Wrighton K."/>
        </authorList>
    </citation>
    <scope>NUCLEOTIDE SEQUENCE [LARGE SCALE GENOMIC DNA]</scope>
    <source>
        <strain evidence="3 4">DSMZ 11287</strain>
    </source>
</reference>
<feature type="transmembrane region" description="Helical" evidence="1">
    <location>
        <begin position="97"/>
        <end position="118"/>
    </location>
</feature>
<evidence type="ECO:0000259" key="2">
    <source>
        <dbReference type="Pfam" id="PF25928"/>
    </source>
</evidence>
<protein>
    <recommendedName>
        <fullName evidence="2">DUF7973 domain-containing protein</fullName>
    </recommendedName>
</protein>
<dbReference type="Pfam" id="PF25928">
    <property type="entry name" value="DUF7973"/>
    <property type="match status" value="2"/>
</dbReference>
<feature type="transmembrane region" description="Helical" evidence="1">
    <location>
        <begin position="49"/>
        <end position="76"/>
    </location>
</feature>
<accession>A0A4R8GFW4</accession>
<keyword evidence="1" id="KW-1133">Transmembrane helix</keyword>
<dbReference type="Proteomes" id="UP000295472">
    <property type="component" value="Unassembled WGS sequence"/>
</dbReference>
<feature type="domain" description="DUF7973" evidence="2">
    <location>
        <begin position="166"/>
        <end position="280"/>
    </location>
</feature>
<dbReference type="GeneID" id="57013441"/>
<dbReference type="EMBL" id="SOEF01000029">
    <property type="protein sequence ID" value="TDX40305.1"/>
    <property type="molecule type" value="Genomic_DNA"/>
</dbReference>
<feature type="transmembrane region" description="Helical" evidence="1">
    <location>
        <begin position="180"/>
        <end position="213"/>
    </location>
</feature>
<name>A0A4R8GFW4_9FIRM</name>
<feature type="transmembrane region" description="Helical" evidence="1">
    <location>
        <begin position="225"/>
        <end position="252"/>
    </location>
</feature>